<accession>A0A0D5NML3</accession>
<evidence type="ECO:0000313" key="5">
    <source>
        <dbReference type="Proteomes" id="UP000032633"/>
    </source>
</evidence>
<keyword evidence="3" id="KW-0820">tRNA-binding</keyword>
<keyword evidence="3" id="KW-0067">ATP-binding</keyword>
<evidence type="ECO:0000256" key="3">
    <source>
        <dbReference type="HAMAP-Rule" id="MF_01539"/>
    </source>
</evidence>
<feature type="binding site" evidence="3">
    <location>
        <position position="194"/>
    </location>
    <ligand>
        <name>ATP</name>
        <dbReference type="ChEBI" id="CHEBI:30616"/>
    </ligand>
</feature>
<keyword evidence="5" id="KW-1185">Reference proteome</keyword>
<reference evidence="4 5" key="1">
    <citation type="journal article" date="2015" name="J. Biotechnol.">
        <title>Complete genome sequence of Paenibacillus beijingensis 7188(T) (=DSM 24997(T)), a novel rhizobacterium from jujube garden soil.</title>
        <authorList>
            <person name="Kwak Y."/>
            <person name="Shin J.H."/>
        </authorList>
    </citation>
    <scope>NUCLEOTIDE SEQUENCE [LARGE SCALE GENOMIC DNA]</scope>
    <source>
        <strain evidence="4 5">DSM 24997</strain>
    </source>
</reference>
<proteinExistence type="inferred from homology"/>
<comment type="similarity">
    <text evidence="3">Belongs to the TmcAL family.</text>
</comment>
<dbReference type="EC" id="6.3.4.-" evidence="3"/>
<comment type="catalytic activity">
    <reaction evidence="3">
        <text>cytidine(34) in elongator tRNA(Met) + acetate + ATP = N(4)-acetylcytidine(34) in elongator tRNA(Met) + AMP + diphosphate</text>
        <dbReference type="Rhea" id="RHEA:58144"/>
        <dbReference type="Rhea" id="RHEA-COMP:10693"/>
        <dbReference type="Rhea" id="RHEA-COMP:10694"/>
        <dbReference type="ChEBI" id="CHEBI:30089"/>
        <dbReference type="ChEBI" id="CHEBI:30616"/>
        <dbReference type="ChEBI" id="CHEBI:33019"/>
        <dbReference type="ChEBI" id="CHEBI:74900"/>
        <dbReference type="ChEBI" id="CHEBI:82748"/>
        <dbReference type="ChEBI" id="CHEBI:456215"/>
    </reaction>
</comment>
<dbReference type="OrthoDB" id="9769796at2"/>
<dbReference type="GO" id="GO:0005737">
    <property type="term" value="C:cytoplasm"/>
    <property type="evidence" value="ECO:0007669"/>
    <property type="project" value="UniProtKB-SubCell"/>
</dbReference>
<dbReference type="EMBL" id="CP011058">
    <property type="protein sequence ID" value="AJY76521.1"/>
    <property type="molecule type" value="Genomic_DNA"/>
</dbReference>
<dbReference type="PANTHER" id="PTHR37825:SF1">
    <property type="entry name" value="TRNA(MET) CYTIDINE ACETATE LIGASE"/>
    <property type="match status" value="1"/>
</dbReference>
<dbReference type="NCBIfam" id="NF010191">
    <property type="entry name" value="PRK13670.1"/>
    <property type="match status" value="1"/>
</dbReference>
<dbReference type="PATRIC" id="fig|1126833.4.peg.4526"/>
<feature type="binding site" evidence="3">
    <location>
        <position position="102"/>
    </location>
    <ligand>
        <name>ATP</name>
        <dbReference type="ChEBI" id="CHEBI:30616"/>
    </ligand>
</feature>
<comment type="function">
    <text evidence="3">Catalyzes the formation of N(4)-acetylcytidine (ac(4)C) at the wobble position of elongator tRNA(Met), using acetate and ATP as substrates. First activates an acetate ion to form acetyladenylate (Ac-AMP) and then transfers the acetyl group to tRNA to form ac(4)C34.</text>
</comment>
<reference evidence="5" key="2">
    <citation type="submission" date="2015-03" db="EMBL/GenBank/DDBJ databases">
        <title>Genome sequence of Paenibacillus beijingensis strain DSM 24997T.</title>
        <authorList>
            <person name="Kwak Y."/>
            <person name="Shin J.-H."/>
        </authorList>
    </citation>
    <scope>NUCLEOTIDE SEQUENCE [LARGE SCALE GENOMIC DNA]</scope>
    <source>
        <strain evidence="5">DSM 24997</strain>
    </source>
</reference>
<dbReference type="HAMAP" id="MF_01539">
    <property type="entry name" value="TmcAL"/>
    <property type="match status" value="1"/>
</dbReference>
<keyword evidence="3" id="KW-0963">Cytoplasm</keyword>
<keyword evidence="4" id="KW-0808">Transferase</keyword>
<dbReference type="GO" id="GO:0005524">
    <property type="term" value="F:ATP binding"/>
    <property type="evidence" value="ECO:0007669"/>
    <property type="project" value="UniProtKB-KW"/>
</dbReference>
<dbReference type="GO" id="GO:0016879">
    <property type="term" value="F:ligase activity, forming carbon-nitrogen bonds"/>
    <property type="evidence" value="ECO:0007669"/>
    <property type="project" value="UniProtKB-UniRule"/>
</dbReference>
<dbReference type="PANTHER" id="PTHR37825">
    <property type="entry name" value="TRNA(MET) CYTIDINE ACETATE LIGASE"/>
    <property type="match status" value="1"/>
</dbReference>
<keyword evidence="1 3" id="KW-0436">Ligase</keyword>
<dbReference type="RefSeq" id="WP_045671947.1">
    <property type="nucleotide sequence ID" value="NZ_CP011058.1"/>
</dbReference>
<comment type="subcellular location">
    <subcellularLocation>
        <location evidence="3">Cytoplasm</location>
    </subcellularLocation>
</comment>
<dbReference type="InterPro" id="IPR014729">
    <property type="entry name" value="Rossmann-like_a/b/a_fold"/>
</dbReference>
<keyword evidence="3" id="KW-0694">RNA-binding</keyword>
<dbReference type="GO" id="GO:0016740">
    <property type="term" value="F:transferase activity"/>
    <property type="evidence" value="ECO:0007669"/>
    <property type="project" value="UniProtKB-KW"/>
</dbReference>
<keyword evidence="2 3" id="KW-0819">tRNA processing</keyword>
<feature type="binding site" evidence="3">
    <location>
        <position position="169"/>
    </location>
    <ligand>
        <name>ATP</name>
        <dbReference type="ChEBI" id="CHEBI:30616"/>
    </ligand>
</feature>
<dbReference type="Proteomes" id="UP000032633">
    <property type="component" value="Chromosome"/>
</dbReference>
<gene>
    <name evidence="3" type="primary">tmcAL</name>
    <name evidence="4" type="ORF">VN24_20580</name>
</gene>
<comment type="caution">
    <text evidence="3">Lacks conserved residue(s) required for the propagation of feature annotation.</text>
</comment>
<keyword evidence="3" id="KW-0547">Nucleotide-binding</keyword>
<evidence type="ECO:0000256" key="1">
    <source>
        <dbReference type="ARBA" id="ARBA00022598"/>
    </source>
</evidence>
<protein>
    <recommendedName>
        <fullName evidence="3">tRNA(Met) cytidine acetate ligase</fullName>
        <ecNumber evidence="3">6.3.4.-</ecNumber>
    </recommendedName>
</protein>
<dbReference type="GO" id="GO:0000049">
    <property type="term" value="F:tRNA binding"/>
    <property type="evidence" value="ECO:0007669"/>
    <property type="project" value="UniProtKB-KW"/>
</dbReference>
<dbReference type="SUPFAM" id="SSF52374">
    <property type="entry name" value="Nucleotidylyl transferase"/>
    <property type="match status" value="1"/>
</dbReference>
<name>A0A0D5NML3_9BACL</name>
<evidence type="ECO:0000313" key="4">
    <source>
        <dbReference type="EMBL" id="AJY76521.1"/>
    </source>
</evidence>
<sequence length="420" mass="46040">MRTVGIIVEYNPFHNGHAYHIQKSLQLTGAEAVVAVMSGHFLQRGEPALMNKWARAETALRGGCDLVIELPLAYSIQAADWFAYGAVSLLEATGVVDSLCFGSESGDIAPLQRLARALQREPDAFKSMLDEALAAGAAYPAAYSAAAARYMLEAEGDSEAAAFPLAQPNNTLGLHYLLALERLGSAIEPCTIRREQAGYHDRAVPDGSGIASATAIRRLLLETGSMDGLRRFVPDSTERILAAECAAGRAPRSWDDYFAPLLHAIVTGTPRSLGAHHEWNEGLEHRLLAKLPHLKELRFETLLESLKTKRYTRTKLQRALLSLLLGLHKEDLTPQLLRGGVEYIRVLGFTGRGRRLLAAMRSKARLPIVMSAARAAADYHFLELDTRATAVYASAYPDAGPQDLLRDYYERPVIVDSPQR</sequence>
<feature type="binding site" evidence="3">
    <location>
        <begin position="7"/>
        <end position="20"/>
    </location>
    <ligand>
        <name>ATP</name>
        <dbReference type="ChEBI" id="CHEBI:30616"/>
    </ligand>
</feature>
<dbReference type="AlphaFoldDB" id="A0A0D5NML3"/>
<dbReference type="Pfam" id="PF05636">
    <property type="entry name" value="HIGH_NTase1"/>
    <property type="match status" value="1"/>
</dbReference>
<dbReference type="InterPro" id="IPR008513">
    <property type="entry name" value="tRNA(Met)_cyd_acetate_ligase"/>
</dbReference>
<dbReference type="GO" id="GO:0006400">
    <property type="term" value="P:tRNA modification"/>
    <property type="evidence" value="ECO:0007669"/>
    <property type="project" value="UniProtKB-UniRule"/>
</dbReference>
<dbReference type="KEGG" id="pbj:VN24_20580"/>
<dbReference type="Gene3D" id="3.40.50.620">
    <property type="entry name" value="HUPs"/>
    <property type="match status" value="1"/>
</dbReference>
<organism evidence="4 5">
    <name type="scientific">Paenibacillus beijingensis</name>
    <dbReference type="NCBI Taxonomy" id="1126833"/>
    <lineage>
        <taxon>Bacteria</taxon>
        <taxon>Bacillati</taxon>
        <taxon>Bacillota</taxon>
        <taxon>Bacilli</taxon>
        <taxon>Bacillales</taxon>
        <taxon>Paenibacillaceae</taxon>
        <taxon>Paenibacillus</taxon>
    </lineage>
</organism>
<dbReference type="HOGENOM" id="CLU_038915_0_2_9"/>
<dbReference type="STRING" id="1126833.VN24_20580"/>
<evidence type="ECO:0000256" key="2">
    <source>
        <dbReference type="ARBA" id="ARBA00022694"/>
    </source>
</evidence>